<dbReference type="InterPro" id="IPR051463">
    <property type="entry name" value="Peptidase_U62_metallo"/>
</dbReference>
<keyword evidence="4" id="KW-0482">Metalloprotease</keyword>
<evidence type="ECO:0000256" key="4">
    <source>
        <dbReference type="ARBA" id="ARBA00023049"/>
    </source>
</evidence>
<proteinExistence type="inferred from homology"/>
<feature type="domain" description="Metalloprotease TldD/E N-terminal" evidence="5">
    <location>
        <begin position="41"/>
        <end position="105"/>
    </location>
</feature>
<dbReference type="InterPro" id="IPR045569">
    <property type="entry name" value="Metalloprtase-TldD/E_C"/>
</dbReference>
<gene>
    <name evidence="7" type="ORF">EFL26_23645</name>
</gene>
<dbReference type="Pfam" id="PF19289">
    <property type="entry name" value="PmbA_TldD_3rd"/>
    <property type="match status" value="1"/>
</dbReference>
<evidence type="ECO:0000313" key="8">
    <source>
        <dbReference type="Proteomes" id="UP000279994"/>
    </source>
</evidence>
<dbReference type="Gene3D" id="3.30.2290.10">
    <property type="entry name" value="PmbA/TldD superfamily"/>
    <property type="match status" value="1"/>
</dbReference>
<reference evidence="7 8" key="1">
    <citation type="submission" date="2018-11" db="EMBL/GenBank/DDBJ databases">
        <authorList>
            <person name="Li F."/>
        </authorList>
    </citation>
    <scope>NUCLEOTIDE SEQUENCE [LARGE SCALE GENOMIC DNA]</scope>
    <source>
        <strain evidence="7 8">Gsoil 818</strain>
    </source>
</reference>
<organism evidence="7 8">
    <name type="scientific">Nocardioides pocheonensis</name>
    <dbReference type="NCBI Taxonomy" id="661485"/>
    <lineage>
        <taxon>Bacteria</taxon>
        <taxon>Bacillati</taxon>
        <taxon>Actinomycetota</taxon>
        <taxon>Actinomycetes</taxon>
        <taxon>Propionibacteriales</taxon>
        <taxon>Nocardioidaceae</taxon>
        <taxon>Nocardioides</taxon>
    </lineage>
</organism>
<dbReference type="InterPro" id="IPR036059">
    <property type="entry name" value="TldD/PmbA_sf"/>
</dbReference>
<dbReference type="RefSeq" id="WP_123225378.1">
    <property type="nucleotide sequence ID" value="NZ_RJSF01000049.1"/>
</dbReference>
<dbReference type="InterPro" id="IPR035068">
    <property type="entry name" value="TldD/PmbA_N"/>
</dbReference>
<dbReference type="InterPro" id="IPR002510">
    <property type="entry name" value="Metalloprtase-TldD/E_N"/>
</dbReference>
<dbReference type="GO" id="GO:0008237">
    <property type="term" value="F:metallopeptidase activity"/>
    <property type="evidence" value="ECO:0007669"/>
    <property type="project" value="UniProtKB-KW"/>
</dbReference>
<feature type="domain" description="Metalloprotease TldD/E C-terminal" evidence="6">
    <location>
        <begin position="255"/>
        <end position="504"/>
    </location>
</feature>
<dbReference type="SUPFAM" id="SSF111283">
    <property type="entry name" value="Putative modulator of DNA gyrase, PmbA/TldD"/>
    <property type="match status" value="1"/>
</dbReference>
<comment type="similarity">
    <text evidence="1">Belongs to the peptidase U62 family.</text>
</comment>
<dbReference type="OrthoDB" id="9803213at2"/>
<dbReference type="Proteomes" id="UP000279994">
    <property type="component" value="Unassembled WGS sequence"/>
</dbReference>
<evidence type="ECO:0000256" key="1">
    <source>
        <dbReference type="ARBA" id="ARBA00005836"/>
    </source>
</evidence>
<comment type="caution">
    <text evidence="7">The sequence shown here is derived from an EMBL/GenBank/DDBJ whole genome shotgun (WGS) entry which is preliminary data.</text>
</comment>
<evidence type="ECO:0000256" key="2">
    <source>
        <dbReference type="ARBA" id="ARBA00022670"/>
    </source>
</evidence>
<name>A0A3N0GFA6_9ACTN</name>
<dbReference type="FunFam" id="3.30.2290.10:FF:000003">
    <property type="entry name" value="Zinc-dependent protease, TldD/PmbA family"/>
    <property type="match status" value="1"/>
</dbReference>
<dbReference type="Pfam" id="PF01523">
    <property type="entry name" value="PmbA_TldD_1st"/>
    <property type="match status" value="1"/>
</dbReference>
<protein>
    <submittedName>
        <fullName evidence="7">TldD/PmbA family protein</fullName>
    </submittedName>
</protein>
<dbReference type="EMBL" id="RJSF01000049">
    <property type="protein sequence ID" value="RNM11139.1"/>
    <property type="molecule type" value="Genomic_DNA"/>
</dbReference>
<evidence type="ECO:0000256" key="3">
    <source>
        <dbReference type="ARBA" id="ARBA00022801"/>
    </source>
</evidence>
<keyword evidence="3" id="KW-0378">Hydrolase</keyword>
<accession>A0A3N0GFA6</accession>
<dbReference type="PANTHER" id="PTHR30624">
    <property type="entry name" value="UNCHARACTERIZED PROTEIN TLDD AND PMBA"/>
    <property type="match status" value="1"/>
</dbReference>
<dbReference type="GO" id="GO:0006508">
    <property type="term" value="P:proteolysis"/>
    <property type="evidence" value="ECO:0007669"/>
    <property type="project" value="UniProtKB-KW"/>
</dbReference>
<dbReference type="AlphaFoldDB" id="A0A3N0GFA6"/>
<sequence>MSSATASSDHDRIDPSFTALPYRRLAAAALSRARDFGVTHADFRFERVRYQHLSVRDGHLQGAEDSDDLGFAVRVVHQGAWGFAAGVALTTDEAVKVAEQAVNVALVAAEMTRVPVELAPEPAYDDVAWCSAYEINPYDVPLAEKAALLEDWTRRLVDADGVEHANASLQLVQENKYYADLAGTTTTQQRVRLQPHVEAHGSRGDRFDSMATIAPPVARGWEYLTGRGGWDFDRELAEMPALLAEKLAAPSVEAGRYDLVIDPSNLWLTIHESIGHATELDRALGYEANYAGTSFATPDQLGTLQYGSPLMHVTGDRTVEHGLATIGYDDEGVQTQSWDIVRDGVLVGYQLDRSMAHTHGAALNGGRSNGCAYADSPGHIPIQRMANVSLQPDPDGPDTAGLIAQVERGLYIVGDKSWSIDMQRFNFQFTGQRFYAIEDGELKGQVRDVAYQATTTDFWRSMGAVGGPETYVLGGAFNCGKAQPGQVAAVSHGCPSALFRDVRVLNVTDEAGADQPGDAIADEEL</sequence>
<dbReference type="GO" id="GO:0005829">
    <property type="term" value="C:cytosol"/>
    <property type="evidence" value="ECO:0007669"/>
    <property type="project" value="TreeGrafter"/>
</dbReference>
<evidence type="ECO:0000313" key="7">
    <source>
        <dbReference type="EMBL" id="RNM11139.1"/>
    </source>
</evidence>
<dbReference type="PANTHER" id="PTHR30624:SF10">
    <property type="entry name" value="CONSERVED PROTEIN"/>
    <property type="match status" value="1"/>
</dbReference>
<evidence type="ECO:0000259" key="5">
    <source>
        <dbReference type="Pfam" id="PF01523"/>
    </source>
</evidence>
<evidence type="ECO:0000259" key="6">
    <source>
        <dbReference type="Pfam" id="PF19289"/>
    </source>
</evidence>
<keyword evidence="8" id="KW-1185">Reference proteome</keyword>
<keyword evidence="2" id="KW-0645">Protease</keyword>